<evidence type="ECO:0000313" key="5">
    <source>
        <dbReference type="EMBL" id="SFO70926.1"/>
    </source>
</evidence>
<name>A0A1I5JEX2_9GAMM</name>
<dbReference type="RefSeq" id="WP_074924860.1">
    <property type="nucleotide sequence ID" value="NZ_FOWR01000001.1"/>
</dbReference>
<dbReference type="OrthoDB" id="5914894at2"/>
<evidence type="ECO:0000256" key="2">
    <source>
        <dbReference type="SAM" id="Phobius"/>
    </source>
</evidence>
<evidence type="ECO:0000259" key="4">
    <source>
        <dbReference type="Pfam" id="PF15523"/>
    </source>
</evidence>
<dbReference type="InterPro" id="IPR025295">
    <property type="entry name" value="eCIS_core_dom"/>
</dbReference>
<accession>A0A1I5JEX2</accession>
<feature type="compositionally biased region" description="Polar residues" evidence="1">
    <location>
        <begin position="27"/>
        <end position="42"/>
    </location>
</feature>
<dbReference type="Proteomes" id="UP000182692">
    <property type="component" value="Unassembled WGS sequence"/>
</dbReference>
<feature type="compositionally biased region" description="Polar residues" evidence="1">
    <location>
        <begin position="125"/>
        <end position="135"/>
    </location>
</feature>
<dbReference type="Pfam" id="PF15523">
    <property type="entry name" value="Ntox16"/>
    <property type="match status" value="1"/>
</dbReference>
<evidence type="ECO:0000313" key="6">
    <source>
        <dbReference type="Proteomes" id="UP000182692"/>
    </source>
</evidence>
<dbReference type="InterPro" id="IPR029118">
    <property type="entry name" value="Ntox16"/>
</dbReference>
<feature type="domain" description="eCIS core" evidence="3">
    <location>
        <begin position="150"/>
        <end position="227"/>
    </location>
</feature>
<feature type="transmembrane region" description="Helical" evidence="2">
    <location>
        <begin position="383"/>
        <end position="406"/>
    </location>
</feature>
<keyword evidence="2" id="KW-1133">Transmembrane helix</keyword>
<proteinExistence type="predicted"/>
<feature type="domain" description="Novel toxin 16" evidence="4">
    <location>
        <begin position="271"/>
        <end position="352"/>
    </location>
</feature>
<dbReference type="GeneID" id="35873751"/>
<feature type="region of interest" description="Disordered" evidence="1">
    <location>
        <begin position="125"/>
        <end position="155"/>
    </location>
</feature>
<evidence type="ECO:0000259" key="3">
    <source>
        <dbReference type="Pfam" id="PF13699"/>
    </source>
</evidence>
<dbReference type="EMBL" id="FOWR01000001">
    <property type="protein sequence ID" value="SFO70926.1"/>
    <property type="molecule type" value="Genomic_DNA"/>
</dbReference>
<sequence length="452" mass="47479">MWTHAPRDAGKQVSLSGDEHQTRAFGQRSQVLSTPTSMFSSRQTKDVAPNALPFVQTKLSLSDPGDKYEREADRVADVVMGNAPASSESASITGDPEAISRVPESEMVAQRACKACEEEELMRDASSSSPTQHISDSAAAHIQSVSGGDPLPNTERQFFESRFGADFSQVRIHTDSRADSAARSIQAKAYTRGADIVFRKGDYDPHSFQGKKLLAHELTHVIQQGGASQHVHRSMAPTVSEHVPPTFQRSLIARTCTVGPGPFPGTGLTPPGDCGWSDYIPLRASVLSAKTLTNQLGGCTVTESCVSLALKIAAMSAEIAARLALDTTCFRGGDRGHRIQVCDKVNAMMRCFRFFGNSNCSPELVGAMATVVAAVTTSIEATAAALAVAVVIALIVAVIVAIIALIKVIAAALAAAAVTAAEAATLTAAAAAILLMLNTLQESLGSDDDDGA</sequence>
<feature type="transmembrane region" description="Helical" evidence="2">
    <location>
        <begin position="413"/>
        <end position="437"/>
    </location>
</feature>
<keyword evidence="2" id="KW-0472">Membrane</keyword>
<reference evidence="5 6" key="1">
    <citation type="submission" date="2016-10" db="EMBL/GenBank/DDBJ databases">
        <authorList>
            <person name="de Groot N.N."/>
        </authorList>
    </citation>
    <scope>NUCLEOTIDE SEQUENCE [LARGE SCALE GENOMIC DNA]</scope>
    <source>
        <strain evidence="5 6">DSM 15893</strain>
    </source>
</reference>
<keyword evidence="2" id="KW-0812">Transmembrane</keyword>
<dbReference type="Pfam" id="PF13699">
    <property type="entry name" value="eCIS_core"/>
    <property type="match status" value="1"/>
</dbReference>
<feature type="compositionally biased region" description="Basic and acidic residues" evidence="1">
    <location>
        <begin position="1"/>
        <end position="10"/>
    </location>
</feature>
<gene>
    <name evidence="5" type="ORF">SAMN03084138_00133</name>
</gene>
<organism evidence="5 6">
    <name type="scientific">Enterovibrio norvegicus DSM 15893</name>
    <dbReference type="NCBI Taxonomy" id="1121869"/>
    <lineage>
        <taxon>Bacteria</taxon>
        <taxon>Pseudomonadati</taxon>
        <taxon>Pseudomonadota</taxon>
        <taxon>Gammaproteobacteria</taxon>
        <taxon>Vibrionales</taxon>
        <taxon>Vibrionaceae</taxon>
        <taxon>Enterovibrio</taxon>
    </lineage>
</organism>
<feature type="region of interest" description="Disordered" evidence="1">
    <location>
        <begin position="1"/>
        <end position="45"/>
    </location>
</feature>
<dbReference type="AlphaFoldDB" id="A0A1I5JEX2"/>
<dbReference type="STRING" id="1121869.SAMN03084138_00133"/>
<protein>
    <submittedName>
        <fullName evidence="5">Novel toxin 16</fullName>
    </submittedName>
</protein>
<evidence type="ECO:0000256" key="1">
    <source>
        <dbReference type="SAM" id="MobiDB-lite"/>
    </source>
</evidence>